<dbReference type="Proteomes" id="UP000000226">
    <property type="component" value="Chromosome 3"/>
</dbReference>
<reference evidence="2" key="1">
    <citation type="journal article" date="2014" name="Nat. Genet.">
        <title>A reference genome for common bean and genome-wide analysis of dual domestications.</title>
        <authorList>
            <person name="Schmutz J."/>
            <person name="McClean P.E."/>
            <person name="Mamidi S."/>
            <person name="Wu G.A."/>
            <person name="Cannon S.B."/>
            <person name="Grimwood J."/>
            <person name="Jenkins J."/>
            <person name="Shu S."/>
            <person name="Song Q."/>
            <person name="Chavarro C."/>
            <person name="Torres-Torres M."/>
            <person name="Geffroy V."/>
            <person name="Moghaddam S.M."/>
            <person name="Gao D."/>
            <person name="Abernathy B."/>
            <person name="Barry K."/>
            <person name="Blair M."/>
            <person name="Brick M.A."/>
            <person name="Chovatia M."/>
            <person name="Gepts P."/>
            <person name="Goodstein D.M."/>
            <person name="Gonzales M."/>
            <person name="Hellsten U."/>
            <person name="Hyten D.L."/>
            <person name="Jia G."/>
            <person name="Kelly J.D."/>
            <person name="Kudrna D."/>
            <person name="Lee R."/>
            <person name="Richard M.M."/>
            <person name="Miklas P.N."/>
            <person name="Osorno J.M."/>
            <person name="Rodrigues J."/>
            <person name="Thareau V."/>
            <person name="Urrea C.A."/>
            <person name="Wang M."/>
            <person name="Yu Y."/>
            <person name="Zhang M."/>
            <person name="Wing R.A."/>
            <person name="Cregan P.B."/>
            <person name="Rokhsar D.S."/>
            <person name="Jackson S.A."/>
        </authorList>
    </citation>
    <scope>NUCLEOTIDE SEQUENCE [LARGE SCALE GENOMIC DNA]</scope>
    <source>
        <strain evidence="2">cv. G19833</strain>
    </source>
</reference>
<dbReference type="AlphaFoldDB" id="V7C8H1"/>
<dbReference type="EMBL" id="CM002290">
    <property type="protein sequence ID" value="ESW25191.1"/>
    <property type="molecule type" value="Genomic_DNA"/>
</dbReference>
<sequence>MDSNKNEAIMTVKKKKCLPTPHKPPKEILPSFLAILLVLRRWTGRNYFTWASEIGLWLNGLGYKTHLTTFAKSIDAQLRSVIKSTIHTLLKPIFYMCASVRS</sequence>
<evidence type="ECO:0000313" key="1">
    <source>
        <dbReference type="EMBL" id="ESW25191.1"/>
    </source>
</evidence>
<dbReference type="OrthoDB" id="10405643at2759"/>
<gene>
    <name evidence="1" type="ORF">PHAVU_003G015100g</name>
</gene>
<name>V7C8H1_PHAVU</name>
<accession>V7C8H1</accession>
<keyword evidence="2" id="KW-1185">Reference proteome</keyword>
<dbReference type="Gramene" id="ESW25191">
    <property type="protein sequence ID" value="ESW25191"/>
    <property type="gene ID" value="PHAVU_003G015100g"/>
</dbReference>
<evidence type="ECO:0000313" key="2">
    <source>
        <dbReference type="Proteomes" id="UP000000226"/>
    </source>
</evidence>
<protein>
    <submittedName>
        <fullName evidence="1">Uncharacterized protein</fullName>
    </submittedName>
</protein>
<proteinExistence type="predicted"/>
<organism evidence="1 2">
    <name type="scientific">Phaseolus vulgaris</name>
    <name type="common">Kidney bean</name>
    <name type="synonym">French bean</name>
    <dbReference type="NCBI Taxonomy" id="3885"/>
    <lineage>
        <taxon>Eukaryota</taxon>
        <taxon>Viridiplantae</taxon>
        <taxon>Streptophyta</taxon>
        <taxon>Embryophyta</taxon>
        <taxon>Tracheophyta</taxon>
        <taxon>Spermatophyta</taxon>
        <taxon>Magnoliopsida</taxon>
        <taxon>eudicotyledons</taxon>
        <taxon>Gunneridae</taxon>
        <taxon>Pentapetalae</taxon>
        <taxon>rosids</taxon>
        <taxon>fabids</taxon>
        <taxon>Fabales</taxon>
        <taxon>Fabaceae</taxon>
        <taxon>Papilionoideae</taxon>
        <taxon>50 kb inversion clade</taxon>
        <taxon>NPAAA clade</taxon>
        <taxon>indigoferoid/millettioid clade</taxon>
        <taxon>Phaseoleae</taxon>
        <taxon>Phaseolus</taxon>
    </lineage>
</organism>